<dbReference type="Pfam" id="PF03717">
    <property type="entry name" value="PBP_dimer"/>
    <property type="match status" value="1"/>
</dbReference>
<dbReference type="NCBIfam" id="TIGR03423">
    <property type="entry name" value="pbp2_mrdA"/>
    <property type="match status" value="1"/>
</dbReference>
<dbReference type="SUPFAM" id="SSF56519">
    <property type="entry name" value="Penicillin binding protein dimerisation domain"/>
    <property type="match status" value="1"/>
</dbReference>
<dbReference type="Pfam" id="PF00905">
    <property type="entry name" value="Transpeptidase"/>
    <property type="match status" value="1"/>
</dbReference>
<dbReference type="GO" id="GO:0008360">
    <property type="term" value="P:regulation of cell shape"/>
    <property type="evidence" value="ECO:0007669"/>
    <property type="project" value="UniProtKB-KW"/>
</dbReference>
<dbReference type="Proteomes" id="UP000502179">
    <property type="component" value="Chromosome"/>
</dbReference>
<reference evidence="14 15" key="1">
    <citation type="submission" date="2020-02" db="EMBL/GenBank/DDBJ databases">
        <title>Genome analysis of Thermosulfuriphilus ammonigenes ST65T, an anaerobic thermophilic chemolithoautotrophic bacterium isolated from a deep-sea hydrothermal vent.</title>
        <authorList>
            <person name="Slobodkina G."/>
            <person name="Allioux M."/>
            <person name="Merkel A."/>
            <person name="Alain K."/>
            <person name="Jebbar M."/>
            <person name="Slobodkin A."/>
        </authorList>
    </citation>
    <scope>NUCLEOTIDE SEQUENCE [LARGE SCALE GENOMIC DNA]</scope>
    <source>
        <strain evidence="14 15">ST65</strain>
    </source>
</reference>
<evidence type="ECO:0000256" key="1">
    <source>
        <dbReference type="ARBA" id="ARBA00004167"/>
    </source>
</evidence>
<organism evidence="14 15">
    <name type="scientific">Thermosulfuriphilus ammonigenes</name>
    <dbReference type="NCBI Taxonomy" id="1936021"/>
    <lineage>
        <taxon>Bacteria</taxon>
        <taxon>Pseudomonadati</taxon>
        <taxon>Thermodesulfobacteriota</taxon>
        <taxon>Thermodesulfobacteria</taxon>
        <taxon>Thermodesulfobacteriales</taxon>
        <taxon>Thermodesulfobacteriaceae</taxon>
        <taxon>Thermosulfuriphilus</taxon>
    </lineage>
</organism>
<dbReference type="GO" id="GO:0071555">
    <property type="term" value="P:cell wall organization"/>
    <property type="evidence" value="ECO:0007669"/>
    <property type="project" value="UniProtKB-KW"/>
</dbReference>
<keyword evidence="12" id="KW-0472">Membrane</keyword>
<keyword evidence="8 14" id="KW-0378">Hydrolase</keyword>
<sequence length="623" mass="70365">MRSSFNLRRFEESDNGALRTRFNLAYGLVLVFFSVLVVRLWFLQILHGHEYRLKAEENRIRRVLISPPRGNILDREGRLLAGVRPCFNLSVIPEDVKDMEGLLEELSRITGIDEEIFRQSLLAQKKRSPFHPLILARDLDRQTVARIEARRYKLPGIFIEVEPKRYYPHRNTAAHLIGYLGEVSAKELRDPRFEKYRPGDRIGRTGIERAFEKILHGEEGERRVEVDAHGRIIQVIREIPPRPGNTLILSVDLDLQKVAQEVLDNQAGAAIVMDVKNGRLLALASSPTFDLEKISYGLSHSEWQKLINDPRRPLENKAIQGTYSPGSIFKIVSMAAALEEGAVSADLKVFCPGYYRFGRRVFRCWKAGGHGWVNIEEALVESCDVYFYHLGEILGADVMARYARSFGFGKKTGIKLFSEKSGLVPDTAWKRRRFGERWHEGESLIMAIGQGYTLVTPLQIVRMVAAVANGGHLYRPLYLQRILDPDGLEVTRVSVEENGRLGLSRETLSRIRRALIGVVEEGTGTAAKMKDILLAGKTGTAQVIRMGKKRLKTEELPYEYRDHAWFAAYAPADDPEVAVVVLVEHGGHGGSVAAPLVKKILEAYFQKKRPLPSPKGIKIAYVR</sequence>
<gene>
    <name evidence="14" type="primary">mrdA</name>
    <name evidence="14" type="ORF">G4V39_05675</name>
</gene>
<evidence type="ECO:0000256" key="2">
    <source>
        <dbReference type="ARBA" id="ARBA00004236"/>
    </source>
</evidence>
<evidence type="ECO:0000256" key="12">
    <source>
        <dbReference type="ARBA" id="ARBA00023136"/>
    </source>
</evidence>
<dbReference type="GO" id="GO:0071972">
    <property type="term" value="F:peptidoglycan L,D-transpeptidase activity"/>
    <property type="evidence" value="ECO:0007669"/>
    <property type="project" value="TreeGrafter"/>
</dbReference>
<evidence type="ECO:0000256" key="8">
    <source>
        <dbReference type="ARBA" id="ARBA00022801"/>
    </source>
</evidence>
<dbReference type="PANTHER" id="PTHR30627">
    <property type="entry name" value="PEPTIDOGLYCAN D,D-TRANSPEPTIDASE"/>
    <property type="match status" value="1"/>
</dbReference>
<keyword evidence="3" id="KW-1003">Cell membrane</keyword>
<dbReference type="GO" id="GO:0009252">
    <property type="term" value="P:peptidoglycan biosynthetic process"/>
    <property type="evidence" value="ECO:0007669"/>
    <property type="project" value="UniProtKB-KW"/>
</dbReference>
<dbReference type="InterPro" id="IPR036138">
    <property type="entry name" value="PBP_dimer_sf"/>
</dbReference>
<keyword evidence="11" id="KW-1133">Transmembrane helix</keyword>
<proteinExistence type="predicted"/>
<dbReference type="AlphaFoldDB" id="A0A6G7PWJ3"/>
<dbReference type="FunFam" id="3.40.710.10:FF:000024">
    <property type="entry name" value="Penicillin-binding protein 2"/>
    <property type="match status" value="1"/>
</dbReference>
<evidence type="ECO:0000256" key="13">
    <source>
        <dbReference type="ARBA" id="ARBA00023316"/>
    </source>
</evidence>
<dbReference type="Gene3D" id="3.90.1310.10">
    <property type="entry name" value="Penicillin-binding protein 2a (Domain 2)"/>
    <property type="match status" value="1"/>
</dbReference>
<dbReference type="GO" id="GO:0006508">
    <property type="term" value="P:proteolysis"/>
    <property type="evidence" value="ECO:0007669"/>
    <property type="project" value="UniProtKB-KW"/>
</dbReference>
<dbReference type="KEGG" id="tav:G4V39_05675"/>
<evidence type="ECO:0000256" key="4">
    <source>
        <dbReference type="ARBA" id="ARBA00022519"/>
    </source>
</evidence>
<evidence type="ECO:0000256" key="9">
    <source>
        <dbReference type="ARBA" id="ARBA00022960"/>
    </source>
</evidence>
<dbReference type="InterPro" id="IPR012338">
    <property type="entry name" value="Beta-lactam/transpept-like"/>
</dbReference>
<evidence type="ECO:0000256" key="11">
    <source>
        <dbReference type="ARBA" id="ARBA00022989"/>
    </source>
</evidence>
<dbReference type="EMBL" id="CP048877">
    <property type="protein sequence ID" value="QIJ71783.1"/>
    <property type="molecule type" value="Genomic_DNA"/>
</dbReference>
<name>A0A6G7PWJ3_9BACT</name>
<dbReference type="GO" id="GO:0005886">
    <property type="term" value="C:plasma membrane"/>
    <property type="evidence" value="ECO:0007669"/>
    <property type="project" value="UniProtKB-SubCell"/>
</dbReference>
<dbReference type="InterPro" id="IPR017790">
    <property type="entry name" value="Penicillin-binding_protein_2"/>
</dbReference>
<dbReference type="GO" id="GO:0008658">
    <property type="term" value="F:penicillin binding"/>
    <property type="evidence" value="ECO:0007669"/>
    <property type="project" value="InterPro"/>
</dbReference>
<keyword evidence="15" id="KW-1185">Reference proteome</keyword>
<dbReference type="PANTHER" id="PTHR30627:SF2">
    <property type="entry name" value="PEPTIDOGLYCAN D,D-TRANSPEPTIDASE MRDA"/>
    <property type="match status" value="1"/>
</dbReference>
<keyword evidence="5 14" id="KW-0121">Carboxypeptidase</keyword>
<keyword evidence="4" id="KW-0997">Cell inner membrane</keyword>
<evidence type="ECO:0000313" key="14">
    <source>
        <dbReference type="EMBL" id="QIJ71783.1"/>
    </source>
</evidence>
<dbReference type="EC" id="3.4.16.4" evidence="14"/>
<comment type="subcellular location">
    <subcellularLocation>
        <location evidence="2">Cell membrane</location>
    </subcellularLocation>
    <subcellularLocation>
        <location evidence="1">Membrane</location>
        <topology evidence="1">Single-pass membrane protein</topology>
    </subcellularLocation>
</comment>
<protein>
    <submittedName>
        <fullName evidence="14">Penicillin-binding protein 2</fullName>
        <ecNumber evidence="14">3.4.16.4</ecNumber>
    </submittedName>
</protein>
<dbReference type="Gene3D" id="3.30.1390.30">
    <property type="entry name" value="Penicillin-binding protein 2a, domain 3"/>
    <property type="match status" value="1"/>
</dbReference>
<dbReference type="SUPFAM" id="SSF56601">
    <property type="entry name" value="beta-lactamase/transpeptidase-like"/>
    <property type="match status" value="1"/>
</dbReference>
<keyword evidence="7" id="KW-0812">Transmembrane</keyword>
<dbReference type="Gene3D" id="3.40.710.10">
    <property type="entry name" value="DD-peptidase/beta-lactamase superfamily"/>
    <property type="match status" value="1"/>
</dbReference>
<dbReference type="InterPro" id="IPR005311">
    <property type="entry name" value="PBP_dimer"/>
</dbReference>
<accession>A0A6G7PWJ3</accession>
<evidence type="ECO:0000256" key="7">
    <source>
        <dbReference type="ARBA" id="ARBA00022692"/>
    </source>
</evidence>
<keyword evidence="13" id="KW-0961">Cell wall biogenesis/degradation</keyword>
<evidence type="ECO:0000256" key="6">
    <source>
        <dbReference type="ARBA" id="ARBA00022670"/>
    </source>
</evidence>
<dbReference type="InterPro" id="IPR001460">
    <property type="entry name" value="PCN-bd_Tpept"/>
</dbReference>
<dbReference type="GO" id="GO:0009002">
    <property type="term" value="F:serine-type D-Ala-D-Ala carboxypeptidase activity"/>
    <property type="evidence" value="ECO:0007669"/>
    <property type="project" value="UniProtKB-EC"/>
</dbReference>
<evidence type="ECO:0000256" key="10">
    <source>
        <dbReference type="ARBA" id="ARBA00022984"/>
    </source>
</evidence>
<keyword evidence="10" id="KW-0573">Peptidoglycan synthesis</keyword>
<dbReference type="InterPro" id="IPR050515">
    <property type="entry name" value="Beta-lactam/transpept"/>
</dbReference>
<evidence type="ECO:0000256" key="5">
    <source>
        <dbReference type="ARBA" id="ARBA00022645"/>
    </source>
</evidence>
<evidence type="ECO:0000256" key="3">
    <source>
        <dbReference type="ARBA" id="ARBA00022475"/>
    </source>
</evidence>
<evidence type="ECO:0000313" key="15">
    <source>
        <dbReference type="Proteomes" id="UP000502179"/>
    </source>
</evidence>
<keyword evidence="9" id="KW-0133">Cell shape</keyword>
<keyword evidence="6" id="KW-0645">Protease</keyword>
<dbReference type="RefSeq" id="WP_166032001.1">
    <property type="nucleotide sequence ID" value="NZ_CP048877.1"/>
</dbReference>